<dbReference type="EMBL" id="PUEJ01000016">
    <property type="protein sequence ID" value="PRH84143.1"/>
    <property type="molecule type" value="Genomic_DNA"/>
</dbReference>
<comment type="similarity">
    <text evidence="1">Belongs to the acetyltransferase family. RimI subfamily.</text>
</comment>
<dbReference type="InterPro" id="IPR000182">
    <property type="entry name" value="GNAT_dom"/>
</dbReference>
<dbReference type="CDD" id="cd04301">
    <property type="entry name" value="NAT_SF"/>
    <property type="match status" value="1"/>
</dbReference>
<dbReference type="NCBIfam" id="TIGR01575">
    <property type="entry name" value="rimI"/>
    <property type="match status" value="1"/>
</dbReference>
<gene>
    <name evidence="6" type="primary">rimI</name>
    <name evidence="6" type="ORF">C5L14_29110</name>
</gene>
<sequence>MSMSWFGRTQPPVIGDARAGDAAGLAAIHASGFERGWDAHEFERMLADRLTIAHIARPGGKGAPTGFALSRLVVDEAEILTIAVAPASRRAGLATLLLQHHLGRLAAAGAHKVFLEVAEDNVAALRLYRRHGFDEIARRQAYYARAKGPPATAVIMERALR</sequence>
<dbReference type="AlphaFoldDB" id="A0A2S9Q446"/>
<dbReference type="PANTHER" id="PTHR43420">
    <property type="entry name" value="ACETYLTRANSFERASE"/>
    <property type="match status" value="1"/>
</dbReference>
<dbReference type="InterPro" id="IPR006464">
    <property type="entry name" value="AcTrfase_RimI/Ard1"/>
</dbReference>
<dbReference type="Gene3D" id="3.40.630.30">
    <property type="match status" value="1"/>
</dbReference>
<keyword evidence="7" id="KW-1185">Reference proteome</keyword>
<dbReference type="OrthoDB" id="9804026at2"/>
<dbReference type="Proteomes" id="UP000237682">
    <property type="component" value="Unassembled WGS sequence"/>
</dbReference>
<evidence type="ECO:0000256" key="2">
    <source>
        <dbReference type="ARBA" id="ARBA00022490"/>
    </source>
</evidence>
<dbReference type="InterPro" id="IPR016181">
    <property type="entry name" value="Acyl_CoA_acyltransferase"/>
</dbReference>
<proteinExistence type="inferred from homology"/>
<dbReference type="PANTHER" id="PTHR43420:SF44">
    <property type="entry name" value="ACETYLTRANSFERASE YPEA"/>
    <property type="match status" value="1"/>
</dbReference>
<name>A0A2S9Q446_9HYPH</name>
<dbReference type="GO" id="GO:0008080">
    <property type="term" value="F:N-acetyltransferase activity"/>
    <property type="evidence" value="ECO:0007669"/>
    <property type="project" value="InterPro"/>
</dbReference>
<evidence type="ECO:0000259" key="5">
    <source>
        <dbReference type="PROSITE" id="PS51186"/>
    </source>
</evidence>
<evidence type="ECO:0000313" key="7">
    <source>
        <dbReference type="Proteomes" id="UP000237682"/>
    </source>
</evidence>
<dbReference type="SUPFAM" id="SSF55729">
    <property type="entry name" value="Acyl-CoA N-acyltransferases (Nat)"/>
    <property type="match status" value="1"/>
</dbReference>
<dbReference type="InterPro" id="IPR050680">
    <property type="entry name" value="YpeA/RimI_acetyltransf"/>
</dbReference>
<keyword evidence="3 6" id="KW-0808">Transferase</keyword>
<protein>
    <submittedName>
        <fullName evidence="6">Ribosomal-protein-alanine N-acetyltransferase</fullName>
    </submittedName>
</protein>
<organism evidence="6 7">
    <name type="scientific">Labrys okinawensis</name>
    <dbReference type="NCBI Taxonomy" id="346911"/>
    <lineage>
        <taxon>Bacteria</taxon>
        <taxon>Pseudomonadati</taxon>
        <taxon>Pseudomonadota</taxon>
        <taxon>Alphaproteobacteria</taxon>
        <taxon>Hyphomicrobiales</taxon>
        <taxon>Xanthobacteraceae</taxon>
        <taxon>Labrys</taxon>
    </lineage>
</organism>
<keyword evidence="4" id="KW-0012">Acyltransferase</keyword>
<accession>A0A2S9Q446</accession>
<feature type="domain" description="N-acetyltransferase" evidence="5">
    <location>
        <begin position="12"/>
        <end position="161"/>
    </location>
</feature>
<dbReference type="PROSITE" id="PS51186">
    <property type="entry name" value="GNAT"/>
    <property type="match status" value="1"/>
</dbReference>
<evidence type="ECO:0000256" key="3">
    <source>
        <dbReference type="ARBA" id="ARBA00022679"/>
    </source>
</evidence>
<keyword evidence="2" id="KW-0963">Cytoplasm</keyword>
<evidence type="ECO:0000256" key="4">
    <source>
        <dbReference type="ARBA" id="ARBA00023315"/>
    </source>
</evidence>
<evidence type="ECO:0000313" key="6">
    <source>
        <dbReference type="EMBL" id="PRH84143.1"/>
    </source>
</evidence>
<evidence type="ECO:0000256" key="1">
    <source>
        <dbReference type="ARBA" id="ARBA00005395"/>
    </source>
</evidence>
<comment type="caution">
    <text evidence="6">The sequence shown here is derived from an EMBL/GenBank/DDBJ whole genome shotgun (WGS) entry which is preliminary data.</text>
</comment>
<reference evidence="6 7" key="1">
    <citation type="submission" date="2018-02" db="EMBL/GenBank/DDBJ databases">
        <title>Whole genome sequencing of endophytic bacterium.</title>
        <authorList>
            <person name="Eedara R."/>
            <person name="Podile A.R."/>
        </authorList>
    </citation>
    <scope>NUCLEOTIDE SEQUENCE [LARGE SCALE GENOMIC DNA]</scope>
    <source>
        <strain evidence="6 7">RP1T</strain>
    </source>
</reference>
<dbReference type="Pfam" id="PF00583">
    <property type="entry name" value="Acetyltransf_1"/>
    <property type="match status" value="1"/>
</dbReference>